<dbReference type="InterPro" id="IPR036412">
    <property type="entry name" value="HAD-like_sf"/>
</dbReference>
<dbReference type="NCBIfam" id="TIGR01509">
    <property type="entry name" value="HAD-SF-IA-v3"/>
    <property type="match status" value="1"/>
</dbReference>
<dbReference type="Proteomes" id="UP001589610">
    <property type="component" value="Unassembled WGS sequence"/>
</dbReference>
<evidence type="ECO:0000313" key="1">
    <source>
        <dbReference type="EMBL" id="MFB9681571.1"/>
    </source>
</evidence>
<comment type="caution">
    <text evidence="1">The sequence shown here is derived from an EMBL/GenBank/DDBJ whole genome shotgun (WGS) entry which is preliminary data.</text>
</comment>
<dbReference type="InterPro" id="IPR023198">
    <property type="entry name" value="PGP-like_dom2"/>
</dbReference>
<dbReference type="SUPFAM" id="SSF56784">
    <property type="entry name" value="HAD-like"/>
    <property type="match status" value="1"/>
</dbReference>
<keyword evidence="1" id="KW-0378">Hydrolase</keyword>
<dbReference type="Gene3D" id="1.10.150.240">
    <property type="entry name" value="Putative phosphatase, domain 2"/>
    <property type="match status" value="1"/>
</dbReference>
<protein>
    <submittedName>
        <fullName evidence="1">HAD-IA family hydrolase</fullName>
    </submittedName>
</protein>
<reference evidence="1 2" key="1">
    <citation type="submission" date="2024-09" db="EMBL/GenBank/DDBJ databases">
        <authorList>
            <person name="Sun Q."/>
            <person name="Mori K."/>
        </authorList>
    </citation>
    <scope>NUCLEOTIDE SEQUENCE [LARGE SCALE GENOMIC DNA]</scope>
    <source>
        <strain evidence="1 2">JCM 3028</strain>
    </source>
</reference>
<dbReference type="InterPro" id="IPR006439">
    <property type="entry name" value="HAD-SF_hydro_IA"/>
</dbReference>
<dbReference type="GO" id="GO:0016787">
    <property type="term" value="F:hydrolase activity"/>
    <property type="evidence" value="ECO:0007669"/>
    <property type="project" value="UniProtKB-KW"/>
</dbReference>
<name>A0ABV5TTH3_9ACTN</name>
<sequence>MTTWMLLDYGEVISMPQPSDATASMAELLGQDQAAFRDRYWRHRDAYDLGQASHLYWGAVLGRSLADDDPLVAKLDAADVESWFHLNPETLRGIEDLAGRHRLALLSNAPEPLAAAIDDAPWSAAFAHRFYSCRMGLSKPDPAIFEEVLRHLDAAPGDVTFLDDRAVNVRAAAALGINALLYPEWPAVPHAG</sequence>
<gene>
    <name evidence="1" type="ORF">ACFFRH_39355</name>
</gene>
<dbReference type="PANTHER" id="PTHR43611">
    <property type="entry name" value="ALPHA-D-GLUCOSE 1-PHOSPHATE PHOSPHATASE"/>
    <property type="match status" value="1"/>
</dbReference>
<proteinExistence type="predicted"/>
<accession>A0ABV5TTH3</accession>
<dbReference type="EMBL" id="JBHMBS010000035">
    <property type="protein sequence ID" value="MFB9681571.1"/>
    <property type="molecule type" value="Genomic_DNA"/>
</dbReference>
<organism evidence="1 2">
    <name type="scientific">Streptosporangium vulgare</name>
    <dbReference type="NCBI Taxonomy" id="46190"/>
    <lineage>
        <taxon>Bacteria</taxon>
        <taxon>Bacillati</taxon>
        <taxon>Actinomycetota</taxon>
        <taxon>Actinomycetes</taxon>
        <taxon>Streptosporangiales</taxon>
        <taxon>Streptosporangiaceae</taxon>
        <taxon>Streptosporangium</taxon>
    </lineage>
</organism>
<keyword evidence="2" id="KW-1185">Reference proteome</keyword>
<dbReference type="Pfam" id="PF00702">
    <property type="entry name" value="Hydrolase"/>
    <property type="match status" value="1"/>
</dbReference>
<evidence type="ECO:0000313" key="2">
    <source>
        <dbReference type="Proteomes" id="UP001589610"/>
    </source>
</evidence>
<dbReference type="RefSeq" id="WP_386162656.1">
    <property type="nucleotide sequence ID" value="NZ_JBHMBS010000035.1"/>
</dbReference>
<dbReference type="InterPro" id="IPR023214">
    <property type="entry name" value="HAD_sf"/>
</dbReference>
<dbReference type="PANTHER" id="PTHR43611:SF3">
    <property type="entry name" value="FLAVIN MONONUCLEOTIDE HYDROLASE 1, CHLOROPLATIC"/>
    <property type="match status" value="1"/>
</dbReference>
<dbReference type="Gene3D" id="3.40.50.1000">
    <property type="entry name" value="HAD superfamily/HAD-like"/>
    <property type="match status" value="1"/>
</dbReference>